<dbReference type="GO" id="GO:0019783">
    <property type="term" value="F:ubiquitin-like protein peptidase activity"/>
    <property type="evidence" value="ECO:0007669"/>
    <property type="project" value="TreeGrafter"/>
</dbReference>
<dbReference type="PANTHER" id="PTHR48153">
    <property type="entry name" value="UFM1-SPECIFIC PROTEASE 2"/>
    <property type="match status" value="1"/>
</dbReference>
<comment type="caution">
    <text evidence="4">The sequence shown here is derived from an EMBL/GenBank/DDBJ whole genome shotgun (WGS) entry which is preliminary data.</text>
</comment>
<evidence type="ECO:0000256" key="2">
    <source>
        <dbReference type="SAM" id="MobiDB-lite"/>
    </source>
</evidence>
<dbReference type="Proteomes" id="UP000242180">
    <property type="component" value="Unassembled WGS sequence"/>
</dbReference>
<evidence type="ECO:0000313" key="5">
    <source>
        <dbReference type="Proteomes" id="UP000242180"/>
    </source>
</evidence>
<reference evidence="4 5" key="1">
    <citation type="submission" date="2016-07" db="EMBL/GenBank/DDBJ databases">
        <title>Pervasive Adenine N6-methylation of Active Genes in Fungi.</title>
        <authorList>
            <consortium name="DOE Joint Genome Institute"/>
            <person name="Mondo S.J."/>
            <person name="Dannebaum R.O."/>
            <person name="Kuo R.C."/>
            <person name="Labutti K."/>
            <person name="Haridas S."/>
            <person name="Kuo A."/>
            <person name="Salamov A."/>
            <person name="Ahrendt S.R."/>
            <person name="Lipzen A."/>
            <person name="Sullivan W."/>
            <person name="Andreopoulos W.B."/>
            <person name="Clum A."/>
            <person name="Lindquist E."/>
            <person name="Daum C."/>
            <person name="Ramamoorthy G.K."/>
            <person name="Gryganskyi A."/>
            <person name="Culley D."/>
            <person name="Magnuson J.K."/>
            <person name="James T.Y."/>
            <person name="O'Malley M.A."/>
            <person name="Stajich J.E."/>
            <person name="Spatafora J.W."/>
            <person name="Visel A."/>
            <person name="Grigoriev I.V."/>
        </authorList>
    </citation>
    <scope>NUCLEOTIDE SEQUENCE [LARGE SCALE GENOMIC DNA]</scope>
    <source>
        <strain evidence="4 5">NRRL 2496</strain>
    </source>
</reference>
<keyword evidence="5" id="KW-1185">Reference proteome</keyword>
<feature type="domain" description="UFSP1/2/DUB catalytic" evidence="3">
    <location>
        <begin position="121"/>
        <end position="360"/>
    </location>
</feature>
<gene>
    <name evidence="4" type="ORF">BCR43DRAFT_565355</name>
</gene>
<protein>
    <submittedName>
        <fullName evidence="4">Peptidase family C78-domain-containing protein</fullName>
    </submittedName>
</protein>
<dbReference type="Pfam" id="PF07910">
    <property type="entry name" value="Peptidase_C78"/>
    <property type="match status" value="1"/>
</dbReference>
<name>A0A1X2H5W3_SYNRA</name>
<evidence type="ECO:0000256" key="1">
    <source>
        <dbReference type="ARBA" id="ARBA00022801"/>
    </source>
</evidence>
<feature type="compositionally biased region" description="Basic and acidic residues" evidence="2">
    <location>
        <begin position="52"/>
        <end position="63"/>
    </location>
</feature>
<organism evidence="4 5">
    <name type="scientific">Syncephalastrum racemosum</name>
    <name type="common">Filamentous fungus</name>
    <dbReference type="NCBI Taxonomy" id="13706"/>
    <lineage>
        <taxon>Eukaryota</taxon>
        <taxon>Fungi</taxon>
        <taxon>Fungi incertae sedis</taxon>
        <taxon>Mucoromycota</taxon>
        <taxon>Mucoromycotina</taxon>
        <taxon>Mucoromycetes</taxon>
        <taxon>Mucorales</taxon>
        <taxon>Syncephalastraceae</taxon>
        <taxon>Syncephalastrum</taxon>
    </lineage>
</organism>
<feature type="region of interest" description="Disordered" evidence="2">
    <location>
        <begin position="43"/>
        <end position="66"/>
    </location>
</feature>
<evidence type="ECO:0000313" key="4">
    <source>
        <dbReference type="EMBL" id="ORY93841.1"/>
    </source>
</evidence>
<dbReference type="PANTHER" id="PTHR48153:SF4">
    <property type="entry name" value="UBIQUITIN CARBOXYL-TERMINAL HYDROLASE MUG105"/>
    <property type="match status" value="1"/>
</dbReference>
<dbReference type="Gene3D" id="3.90.70.130">
    <property type="match status" value="1"/>
</dbReference>
<sequence length="406" mass="46769">MSDSALLPCTFDFCHEEVPRELLQIHVDGHVAEQLAIEQALQQKQRPMPTKRKFEEDKEEPSTKRTCTSLGFARDRLSSQENIWGQAVPPTRRGRDVLRQLQLRLSEQKNKDERIYLSSLSTEEIVGEFWDKGWSCGYRNCQMLLSFLEKQEERSRPLVRHVPDIVSLQRLLEAAWKEAAPTPRAHRLVRRGYDPAGASQLDHRVHETRKWIGTTEVYVMLTYLGIRCTILDFDMNAGRHDILLDWVQHYYESALRQTQPSQHKNAFERLMHASACESKSVHLTDRPPIYLQHQGHSRTIVGIETSARRRTLICFDPGRRLLRRTQQQATAAAAAAVELSPHTFRVDAKAIAKNDQYQLLVPGHVVDGRTSTDRSVTRISWQSSSGYLLTDQEQHGRKYITSIRVT</sequence>
<evidence type="ECO:0000259" key="3">
    <source>
        <dbReference type="Pfam" id="PF07910"/>
    </source>
</evidence>
<dbReference type="AlphaFoldDB" id="A0A1X2H5W3"/>
<dbReference type="InterPro" id="IPR012462">
    <property type="entry name" value="UFSP1/2_DUB_cat"/>
</dbReference>
<proteinExistence type="predicted"/>
<dbReference type="STRING" id="13706.A0A1X2H5W3"/>
<dbReference type="OrthoDB" id="288987at2759"/>
<keyword evidence="1" id="KW-0378">Hydrolase</keyword>
<accession>A0A1X2H5W3</accession>
<dbReference type="EMBL" id="MCGN01000008">
    <property type="protein sequence ID" value="ORY93841.1"/>
    <property type="molecule type" value="Genomic_DNA"/>
</dbReference>
<dbReference type="InParanoid" id="A0A1X2H5W3"/>